<dbReference type="Proteomes" id="UP000244090">
    <property type="component" value="Unassembled WGS sequence"/>
</dbReference>
<gene>
    <name evidence="1" type="ORF">C8N46_101824</name>
</gene>
<protein>
    <submittedName>
        <fullName evidence="1">Uncharacterized protein</fullName>
    </submittedName>
</protein>
<keyword evidence="2" id="KW-1185">Reference proteome</keyword>
<evidence type="ECO:0000313" key="2">
    <source>
        <dbReference type="Proteomes" id="UP000244090"/>
    </source>
</evidence>
<organism evidence="1 2">
    <name type="scientific">Kordia periserrulae</name>
    <dbReference type="NCBI Taxonomy" id="701523"/>
    <lineage>
        <taxon>Bacteria</taxon>
        <taxon>Pseudomonadati</taxon>
        <taxon>Bacteroidota</taxon>
        <taxon>Flavobacteriia</taxon>
        <taxon>Flavobacteriales</taxon>
        <taxon>Flavobacteriaceae</taxon>
        <taxon>Kordia</taxon>
    </lineage>
</organism>
<dbReference type="OrthoDB" id="9858363at2"/>
<comment type="caution">
    <text evidence="1">The sequence shown here is derived from an EMBL/GenBank/DDBJ whole genome shotgun (WGS) entry which is preliminary data.</text>
</comment>
<evidence type="ECO:0000313" key="1">
    <source>
        <dbReference type="EMBL" id="PTX64213.1"/>
    </source>
</evidence>
<sequence>MSETQEVCKEMTEEGFLTLIENDPKLKEKFEQLGISLDEKGLSVALNYYDFLSKEEFEFLKGYFKTFYPGSKDADLFLKFNSDPGSWTICVTNKMCDNCRKHLLNIRTHKDYLNKDKY</sequence>
<proteinExistence type="predicted"/>
<dbReference type="EMBL" id="QBKT01000001">
    <property type="protein sequence ID" value="PTX64213.1"/>
    <property type="molecule type" value="Genomic_DNA"/>
</dbReference>
<dbReference type="RefSeq" id="WP_108113553.1">
    <property type="nucleotide sequence ID" value="NZ_QBKT01000001.1"/>
</dbReference>
<name>A0A2T6C7E1_9FLAO</name>
<dbReference type="AlphaFoldDB" id="A0A2T6C7E1"/>
<reference evidence="1 2" key="1">
    <citation type="submission" date="2018-04" db="EMBL/GenBank/DDBJ databases">
        <title>Genomic Encyclopedia of Archaeal and Bacterial Type Strains, Phase II (KMG-II): from individual species to whole genera.</title>
        <authorList>
            <person name="Goeker M."/>
        </authorList>
    </citation>
    <scope>NUCLEOTIDE SEQUENCE [LARGE SCALE GENOMIC DNA]</scope>
    <source>
        <strain evidence="1 2">DSM 25731</strain>
    </source>
</reference>
<accession>A0A2T6C7E1</accession>